<dbReference type="Gene3D" id="3.40.50.720">
    <property type="entry name" value="NAD(P)-binding Rossmann-like Domain"/>
    <property type="match status" value="1"/>
</dbReference>
<feature type="binding site" evidence="6">
    <location>
        <begin position="90"/>
        <end position="95"/>
    </location>
    <ligand>
        <name>NAD(+)</name>
        <dbReference type="ChEBI" id="CHEBI:57540"/>
    </ligand>
</feature>
<comment type="function">
    <text evidence="6">Modulates transcription in response to changes in cellular NADH/NAD(+) redox state.</text>
</comment>
<evidence type="ECO:0000256" key="3">
    <source>
        <dbReference type="ARBA" id="ARBA00023015"/>
    </source>
</evidence>
<feature type="domain" description="CoA-binding" evidence="7">
    <location>
        <begin position="78"/>
        <end position="180"/>
    </location>
</feature>
<dbReference type="InterPro" id="IPR009718">
    <property type="entry name" value="Rex_DNA-bd_C_dom"/>
</dbReference>
<dbReference type="SUPFAM" id="SSF51735">
    <property type="entry name" value="NAD(P)-binding Rossmann-fold domains"/>
    <property type="match status" value="1"/>
</dbReference>
<dbReference type="InterPro" id="IPR036390">
    <property type="entry name" value="WH_DNA-bd_sf"/>
</dbReference>
<feature type="DNA-binding region" description="H-T-H motif" evidence="6">
    <location>
        <begin position="16"/>
        <end position="55"/>
    </location>
</feature>
<keyword evidence="3 6" id="KW-0805">Transcription regulation</keyword>
<keyword evidence="2 6" id="KW-0678">Repressor</keyword>
<organism evidence="8 9">
    <name type="scientific">Alistipes inops</name>
    <dbReference type="NCBI Taxonomy" id="1501391"/>
    <lineage>
        <taxon>Bacteria</taxon>
        <taxon>Pseudomonadati</taxon>
        <taxon>Bacteroidota</taxon>
        <taxon>Bacteroidia</taxon>
        <taxon>Bacteroidales</taxon>
        <taxon>Rikenellaceae</taxon>
        <taxon>Alistipes</taxon>
    </lineage>
</organism>
<evidence type="ECO:0000256" key="6">
    <source>
        <dbReference type="HAMAP-Rule" id="MF_01131"/>
    </source>
</evidence>
<evidence type="ECO:0000256" key="4">
    <source>
        <dbReference type="ARBA" id="ARBA00023125"/>
    </source>
</evidence>
<dbReference type="GO" id="GO:0003677">
    <property type="term" value="F:DNA binding"/>
    <property type="evidence" value="ECO:0007669"/>
    <property type="project" value="UniProtKB-KW"/>
</dbReference>
<gene>
    <name evidence="6" type="primary">rex</name>
    <name evidence="8" type="ORF">LG35_02385</name>
</gene>
<dbReference type="Gene3D" id="1.10.10.10">
    <property type="entry name" value="Winged helix-like DNA-binding domain superfamily/Winged helix DNA-binding domain"/>
    <property type="match status" value="1"/>
</dbReference>
<keyword evidence="4 6" id="KW-0238">DNA-binding</keyword>
<dbReference type="InterPro" id="IPR036388">
    <property type="entry name" value="WH-like_DNA-bd_sf"/>
</dbReference>
<dbReference type="PANTHER" id="PTHR35786:SF1">
    <property type="entry name" value="REDOX-SENSING TRANSCRIPTIONAL REPRESSOR REX 1"/>
    <property type="match status" value="1"/>
</dbReference>
<name>A0ABR4YKS7_9BACT</name>
<dbReference type="SUPFAM" id="SSF46785">
    <property type="entry name" value="Winged helix' DNA-binding domain"/>
    <property type="match status" value="1"/>
</dbReference>
<comment type="subcellular location">
    <subcellularLocation>
        <location evidence="6">Cytoplasm</location>
    </subcellularLocation>
</comment>
<comment type="similarity">
    <text evidence="6">Belongs to the transcriptional regulatory Rex family.</text>
</comment>
<dbReference type="SMART" id="SM00881">
    <property type="entry name" value="CoA_binding"/>
    <property type="match status" value="1"/>
</dbReference>
<accession>A0ABR4YKS7</accession>
<dbReference type="HAMAP" id="MF_01131">
    <property type="entry name" value="Rex"/>
    <property type="match status" value="1"/>
</dbReference>
<dbReference type="InterPro" id="IPR036291">
    <property type="entry name" value="NAD(P)-bd_dom_sf"/>
</dbReference>
<comment type="caution">
    <text evidence="8">The sequence shown here is derived from an EMBL/GenBank/DDBJ whole genome shotgun (WGS) entry which is preliminary data.</text>
</comment>
<dbReference type="EMBL" id="JRGF01000002">
    <property type="protein sequence ID" value="KHE42865.1"/>
    <property type="molecule type" value="Genomic_DNA"/>
</dbReference>
<evidence type="ECO:0000313" key="8">
    <source>
        <dbReference type="EMBL" id="KHE42865.1"/>
    </source>
</evidence>
<evidence type="ECO:0000313" key="9">
    <source>
        <dbReference type="Proteomes" id="UP000030889"/>
    </source>
</evidence>
<dbReference type="Pfam" id="PF06971">
    <property type="entry name" value="Put_DNA-bind_N"/>
    <property type="match status" value="1"/>
</dbReference>
<dbReference type="PANTHER" id="PTHR35786">
    <property type="entry name" value="REDOX-SENSING TRANSCRIPTIONAL REPRESSOR REX"/>
    <property type="match status" value="1"/>
</dbReference>
<keyword evidence="9" id="KW-1185">Reference proteome</keyword>
<reference evidence="8 9" key="1">
    <citation type="submission" date="2014-09" db="EMBL/GenBank/DDBJ databases">
        <title>Alistipes sp. 627, sp. nov., a novel member of the family Rikenellaceae isolated from human faeces.</title>
        <authorList>
            <person name="Shkoporov A.N."/>
            <person name="Chaplin A.V."/>
            <person name="Motuzova O.V."/>
            <person name="Kafarskaia L.I."/>
            <person name="Khokhlova E.V."/>
            <person name="Efimov B.A."/>
        </authorList>
    </citation>
    <scope>NUCLEOTIDE SEQUENCE [LARGE SCALE GENOMIC DNA]</scope>
    <source>
        <strain evidence="8 9">627</strain>
    </source>
</reference>
<dbReference type="Proteomes" id="UP000030889">
    <property type="component" value="Unassembled WGS sequence"/>
</dbReference>
<evidence type="ECO:0000256" key="5">
    <source>
        <dbReference type="ARBA" id="ARBA00023163"/>
    </source>
</evidence>
<dbReference type="RefSeq" id="WP_022063143.1">
    <property type="nucleotide sequence ID" value="NZ_JRGF01000002.1"/>
</dbReference>
<dbReference type="InterPro" id="IPR022876">
    <property type="entry name" value="Tscrpt_rep_Rex"/>
</dbReference>
<dbReference type="NCBIfam" id="NF003994">
    <property type="entry name" value="PRK05472.2-3"/>
    <property type="match status" value="1"/>
</dbReference>
<dbReference type="Pfam" id="PF02629">
    <property type="entry name" value="CoA_binding"/>
    <property type="match status" value="1"/>
</dbReference>
<keyword evidence="1 6" id="KW-0963">Cytoplasm</keyword>
<protein>
    <recommendedName>
        <fullName evidence="6">Redox-sensing transcriptional repressor Rex</fullName>
    </recommendedName>
</protein>
<proteinExistence type="inferred from homology"/>
<evidence type="ECO:0000259" key="7">
    <source>
        <dbReference type="SMART" id="SM00881"/>
    </source>
</evidence>
<sequence length="214" mass="23706">MSNNNIPEKTIERLSEYRRTLMNLHRQGITHIFSHVLAGMQGITAVQVRRDLMLIGFSSDTKKGYDVEVLIDFINGILDSPTPMNIAVIGMGHLGQAITRYFNGKGLNLKIVAAFDVDPEKVGQTIEEIPCYSMDDFEADVSSLDINIAVLSCPSRIASDLVVPIVNAGIKGVLNFTSKPLNFPLGIVVENYDITTLLEKVAYFVKENEENNEM</sequence>
<dbReference type="InterPro" id="IPR003781">
    <property type="entry name" value="CoA-bd"/>
</dbReference>
<comment type="subunit">
    <text evidence="6">Homodimer.</text>
</comment>
<evidence type="ECO:0000256" key="1">
    <source>
        <dbReference type="ARBA" id="ARBA00022490"/>
    </source>
</evidence>
<keyword evidence="5 6" id="KW-0804">Transcription</keyword>
<keyword evidence="6" id="KW-0520">NAD</keyword>
<dbReference type="NCBIfam" id="NF003996">
    <property type="entry name" value="PRK05472.2-5"/>
    <property type="match status" value="1"/>
</dbReference>
<evidence type="ECO:0000256" key="2">
    <source>
        <dbReference type="ARBA" id="ARBA00022491"/>
    </source>
</evidence>
<dbReference type="NCBIfam" id="NF003995">
    <property type="entry name" value="PRK05472.2-4"/>
    <property type="match status" value="1"/>
</dbReference>